<feature type="region of interest" description="Disordered" evidence="1">
    <location>
        <begin position="1"/>
        <end position="21"/>
    </location>
</feature>
<keyword evidence="2" id="KW-0812">Transmembrane</keyword>
<evidence type="ECO:0000313" key="4">
    <source>
        <dbReference type="Proteomes" id="UP001501490"/>
    </source>
</evidence>
<dbReference type="EMBL" id="BAABAB010000022">
    <property type="protein sequence ID" value="GAA3628520.1"/>
    <property type="molecule type" value="Genomic_DNA"/>
</dbReference>
<keyword evidence="4" id="KW-1185">Reference proteome</keyword>
<keyword evidence="2" id="KW-0472">Membrane</keyword>
<sequence length="54" mass="5526">MSPTLRGEGGSRTGGRAPRRLRHQARDAASVAALSLIGSVAIVAGIWAVTAWLG</sequence>
<keyword evidence="2" id="KW-1133">Transmembrane helix</keyword>
<proteinExistence type="predicted"/>
<gene>
    <name evidence="3" type="ORF">GCM10022236_33570</name>
</gene>
<evidence type="ECO:0000256" key="1">
    <source>
        <dbReference type="SAM" id="MobiDB-lite"/>
    </source>
</evidence>
<accession>A0ABP7ABB1</accession>
<evidence type="ECO:0000313" key="3">
    <source>
        <dbReference type="EMBL" id="GAA3628520.1"/>
    </source>
</evidence>
<dbReference type="Proteomes" id="UP001501490">
    <property type="component" value="Unassembled WGS sequence"/>
</dbReference>
<organism evidence="3 4">
    <name type="scientific">Microlunatus ginsengisoli</name>
    <dbReference type="NCBI Taxonomy" id="363863"/>
    <lineage>
        <taxon>Bacteria</taxon>
        <taxon>Bacillati</taxon>
        <taxon>Actinomycetota</taxon>
        <taxon>Actinomycetes</taxon>
        <taxon>Propionibacteriales</taxon>
        <taxon>Propionibacteriaceae</taxon>
        <taxon>Microlunatus</taxon>
    </lineage>
</organism>
<name>A0ABP7ABB1_9ACTN</name>
<evidence type="ECO:0000256" key="2">
    <source>
        <dbReference type="SAM" id="Phobius"/>
    </source>
</evidence>
<feature type="transmembrane region" description="Helical" evidence="2">
    <location>
        <begin position="28"/>
        <end position="53"/>
    </location>
</feature>
<comment type="caution">
    <text evidence="3">The sequence shown here is derived from an EMBL/GenBank/DDBJ whole genome shotgun (WGS) entry which is preliminary data.</text>
</comment>
<protein>
    <submittedName>
        <fullName evidence="3">Uncharacterized protein</fullName>
    </submittedName>
</protein>
<reference evidence="4" key="1">
    <citation type="journal article" date="2019" name="Int. J. Syst. Evol. Microbiol.">
        <title>The Global Catalogue of Microorganisms (GCM) 10K type strain sequencing project: providing services to taxonomists for standard genome sequencing and annotation.</title>
        <authorList>
            <consortium name="The Broad Institute Genomics Platform"/>
            <consortium name="The Broad Institute Genome Sequencing Center for Infectious Disease"/>
            <person name="Wu L."/>
            <person name="Ma J."/>
        </authorList>
    </citation>
    <scope>NUCLEOTIDE SEQUENCE [LARGE SCALE GENOMIC DNA]</scope>
    <source>
        <strain evidence="4">JCM 16929</strain>
    </source>
</reference>